<reference evidence="3 4" key="1">
    <citation type="submission" date="2019-10" db="EMBL/GenBank/DDBJ databases">
        <authorList>
            <person name="Dong K."/>
        </authorList>
    </citation>
    <scope>NUCLEOTIDE SEQUENCE [LARGE SCALE GENOMIC DNA]</scope>
    <source>
        <strain evidence="3 4">DSM 28960</strain>
    </source>
</reference>
<dbReference type="GO" id="GO:0051536">
    <property type="term" value="F:iron-sulfur cluster binding"/>
    <property type="evidence" value="ECO:0007669"/>
    <property type="project" value="InterPro"/>
</dbReference>
<dbReference type="NCBIfam" id="TIGR01994">
    <property type="entry name" value="SUF_scaf_2"/>
    <property type="match status" value="1"/>
</dbReference>
<dbReference type="EMBL" id="WITJ01000006">
    <property type="protein sequence ID" value="MQW39326.1"/>
    <property type="molecule type" value="Genomic_DNA"/>
</dbReference>
<protein>
    <submittedName>
        <fullName evidence="3">SUF system NifU family Fe-S cluster assembly protein</fullName>
    </submittedName>
</protein>
<dbReference type="PANTHER" id="PTHR10093">
    <property type="entry name" value="IRON-SULFUR CLUSTER ASSEMBLY ENZYME NIFU HOMOLOG"/>
    <property type="match status" value="1"/>
</dbReference>
<evidence type="ECO:0000256" key="1">
    <source>
        <dbReference type="ARBA" id="ARBA00006420"/>
    </source>
</evidence>
<evidence type="ECO:0000313" key="3">
    <source>
        <dbReference type="EMBL" id="MQW39326.1"/>
    </source>
</evidence>
<accession>A0A7X1Z7Q1</accession>
<dbReference type="Gene3D" id="3.90.1010.10">
    <property type="match status" value="1"/>
</dbReference>
<evidence type="ECO:0000259" key="2">
    <source>
        <dbReference type="Pfam" id="PF01592"/>
    </source>
</evidence>
<dbReference type="Pfam" id="PF01592">
    <property type="entry name" value="NifU_N"/>
    <property type="match status" value="1"/>
</dbReference>
<organism evidence="3 4">
    <name type="scientific">Lactococcus hircilactis</name>
    <dbReference type="NCBI Taxonomy" id="1494462"/>
    <lineage>
        <taxon>Bacteria</taxon>
        <taxon>Bacillati</taxon>
        <taxon>Bacillota</taxon>
        <taxon>Bacilli</taxon>
        <taxon>Lactobacillales</taxon>
        <taxon>Streptococcaceae</taxon>
        <taxon>Lactococcus</taxon>
    </lineage>
</organism>
<dbReference type="Proteomes" id="UP000439550">
    <property type="component" value="Unassembled WGS sequence"/>
</dbReference>
<comment type="similarity">
    <text evidence="1">Belongs to the NifU family.</text>
</comment>
<dbReference type="InterPro" id="IPR002871">
    <property type="entry name" value="NIF_FeS_clus_asmbl_NifU_N"/>
</dbReference>
<proteinExistence type="inferred from homology"/>
<dbReference type="OrthoDB" id="9804157at2"/>
<dbReference type="GO" id="GO:0005506">
    <property type="term" value="F:iron ion binding"/>
    <property type="evidence" value="ECO:0007669"/>
    <property type="project" value="InterPro"/>
</dbReference>
<dbReference type="GO" id="GO:0016226">
    <property type="term" value="P:iron-sulfur cluster assembly"/>
    <property type="evidence" value="ECO:0007669"/>
    <property type="project" value="InterPro"/>
</dbReference>
<dbReference type="AlphaFoldDB" id="A0A7X1Z7Q1"/>
<evidence type="ECO:0000313" key="4">
    <source>
        <dbReference type="Proteomes" id="UP000439550"/>
    </source>
</evidence>
<feature type="domain" description="NIF system FeS cluster assembly NifU N-terminal" evidence="2">
    <location>
        <begin position="10"/>
        <end position="127"/>
    </location>
</feature>
<dbReference type="RefSeq" id="WP_153496006.1">
    <property type="nucleotide sequence ID" value="NZ_CAXYUY010000020.1"/>
</dbReference>
<comment type="caution">
    <text evidence="3">The sequence shown here is derived from an EMBL/GenBank/DDBJ whole genome shotgun (WGS) entry which is preliminary data.</text>
</comment>
<keyword evidence="4" id="KW-1185">Reference proteome</keyword>
<name>A0A7X1Z7Q1_9LACT</name>
<dbReference type="FunFam" id="3.90.1010.10:FF:000002">
    <property type="entry name" value="Iron-sulfur cluster assembly scaffold protein NifU"/>
    <property type="match status" value="1"/>
</dbReference>
<gene>
    <name evidence="3" type="ORF">GHI93_05150</name>
</gene>
<dbReference type="SUPFAM" id="SSF82649">
    <property type="entry name" value="SufE/NifU"/>
    <property type="match status" value="1"/>
</dbReference>
<sequence length="152" mass="16220">MALTKLDNLYRAVILDHSAHPRHAGELEVGCVIDLNNPTCGDVIRLTVAFDGEKISDIAFSGHGCTISTASASMMSELVLGKTKAQALELAHVFSEMVTGKSDPAQENLGDAQFLAGVSKFPARVKCSTLPWNALKKALDQEKLTSEVANAH</sequence>
<dbReference type="CDD" id="cd06664">
    <property type="entry name" value="IscU_like"/>
    <property type="match status" value="1"/>
</dbReference>